<organism evidence="1 2">
    <name type="scientific">Salmonella enterica subsp. enterica serovar Bovismorbificans</name>
    <dbReference type="NCBI Taxonomy" id="58097"/>
    <lineage>
        <taxon>Bacteria</taxon>
        <taxon>Pseudomonadati</taxon>
        <taxon>Pseudomonadota</taxon>
        <taxon>Gammaproteobacteria</taxon>
        <taxon>Enterobacterales</taxon>
        <taxon>Enterobacteriaceae</taxon>
        <taxon>Salmonella</taxon>
    </lineage>
</organism>
<gene>
    <name evidence="1" type="ORF">ERS008198_01572</name>
</gene>
<dbReference type="Proteomes" id="UP000041314">
    <property type="component" value="Unassembled WGS sequence"/>
</dbReference>
<name>A0A655C6A3_SALET</name>
<protein>
    <submittedName>
        <fullName evidence="1">Uncharacterized protein</fullName>
    </submittedName>
</protein>
<evidence type="ECO:0000313" key="2">
    <source>
        <dbReference type="Proteomes" id="UP000041314"/>
    </source>
</evidence>
<dbReference type="AlphaFoldDB" id="A0A655C6A3"/>
<reference evidence="1 2" key="1">
    <citation type="submission" date="2015-03" db="EMBL/GenBank/DDBJ databases">
        <authorList>
            <consortium name="Pathogen Informatics"/>
        </authorList>
    </citation>
    <scope>NUCLEOTIDE SEQUENCE [LARGE SCALE GENOMIC DNA]</scope>
    <source>
        <strain evidence="1 2">A1104</strain>
    </source>
</reference>
<dbReference type="EMBL" id="CQPA01000008">
    <property type="protein sequence ID" value="CNT97245.1"/>
    <property type="molecule type" value="Genomic_DNA"/>
</dbReference>
<evidence type="ECO:0000313" key="1">
    <source>
        <dbReference type="EMBL" id="CNT97245.1"/>
    </source>
</evidence>
<accession>A0A655C6A3</accession>
<sequence>MLADSDRQVVADKWQPRRNIRLAGKGDFALFRAAYQAVAKPLTPDLEQQRDLVCFTRVANQIVQQTTIRATVKIALRRDVVNRDGVPPRQHRQGDTFFGFAAHAQQRHQIFKGQRDIQIVSAHAATAVPQQAVFTIGALTPLRPHQQHGAVGGAAANIHDQHTLLFPQRSLVVQARRNRFVLEYHLLKTGAFCRPLQNTLRLAVRVIAAQSLKVDRATDHCLGNGLRQLAVRRMTNMYHHGAD</sequence>
<proteinExistence type="predicted"/>